<feature type="transmembrane region" description="Helical" evidence="1">
    <location>
        <begin position="78"/>
        <end position="98"/>
    </location>
</feature>
<accession>A0A8H6DST5</accession>
<sequence length="158" mass="18945">MVNYMNESFLYWGHIRWKDTLEHRFRPTNLKRLYCTPHQKYPTMTPIYLFLFHLLTMTAIVNAAPMTPKNTSGWSKEAVLTLAGVCVAILGILVGLVISPRARRWLCSPFTYFSHHRRATERRRHPNTGYQLRDYYEDYIRFLEFMDLRTQTERHRSE</sequence>
<organism evidence="2 3">
    <name type="scientific">Cochliobolus sativus</name>
    <name type="common">Common root rot and spot blotch fungus</name>
    <name type="synonym">Bipolaris sorokiniana</name>
    <dbReference type="NCBI Taxonomy" id="45130"/>
    <lineage>
        <taxon>Eukaryota</taxon>
        <taxon>Fungi</taxon>
        <taxon>Dikarya</taxon>
        <taxon>Ascomycota</taxon>
        <taxon>Pezizomycotina</taxon>
        <taxon>Dothideomycetes</taxon>
        <taxon>Pleosporomycetidae</taxon>
        <taxon>Pleosporales</taxon>
        <taxon>Pleosporineae</taxon>
        <taxon>Pleosporaceae</taxon>
        <taxon>Bipolaris</taxon>
    </lineage>
</organism>
<dbReference type="AlphaFoldDB" id="A0A8H6DST5"/>
<dbReference type="Proteomes" id="UP000624244">
    <property type="component" value="Unassembled WGS sequence"/>
</dbReference>
<dbReference type="EMBL" id="WNKQ01000015">
    <property type="protein sequence ID" value="KAF5846737.1"/>
    <property type="molecule type" value="Genomic_DNA"/>
</dbReference>
<name>A0A8H6DST5_COCSA</name>
<proteinExistence type="predicted"/>
<protein>
    <submittedName>
        <fullName evidence="2">Uncharacterized protein</fullName>
    </submittedName>
</protein>
<keyword evidence="1" id="KW-0812">Transmembrane</keyword>
<evidence type="ECO:0000313" key="2">
    <source>
        <dbReference type="EMBL" id="KAF5846737.1"/>
    </source>
</evidence>
<keyword evidence="1" id="KW-0472">Membrane</keyword>
<reference evidence="2" key="1">
    <citation type="submission" date="2019-11" db="EMBL/GenBank/DDBJ databases">
        <title>Bipolaris sorokiniana Genome sequencing.</title>
        <authorList>
            <person name="Wang H."/>
        </authorList>
    </citation>
    <scope>NUCLEOTIDE SEQUENCE</scope>
</reference>
<evidence type="ECO:0000256" key="1">
    <source>
        <dbReference type="SAM" id="Phobius"/>
    </source>
</evidence>
<gene>
    <name evidence="2" type="ORF">GGP41_004823</name>
</gene>
<feature type="transmembrane region" description="Helical" evidence="1">
    <location>
        <begin position="47"/>
        <end position="66"/>
    </location>
</feature>
<keyword evidence="1" id="KW-1133">Transmembrane helix</keyword>
<evidence type="ECO:0000313" key="3">
    <source>
        <dbReference type="Proteomes" id="UP000624244"/>
    </source>
</evidence>
<comment type="caution">
    <text evidence="2">The sequence shown here is derived from an EMBL/GenBank/DDBJ whole genome shotgun (WGS) entry which is preliminary data.</text>
</comment>